<dbReference type="RefSeq" id="WP_157479152.1">
    <property type="nucleotide sequence ID" value="NZ_CP046566.1"/>
</dbReference>
<accession>A0A6I6GUJ5</accession>
<proteinExistence type="predicted"/>
<keyword evidence="1" id="KW-0732">Signal</keyword>
<dbReference type="SUPFAM" id="SSF56935">
    <property type="entry name" value="Porins"/>
    <property type="match status" value="1"/>
</dbReference>
<evidence type="ECO:0000256" key="1">
    <source>
        <dbReference type="SAM" id="SignalP"/>
    </source>
</evidence>
<protein>
    <recommendedName>
        <fullName evidence="4">Aromatic hydrocarbon degradation protein</fullName>
    </recommendedName>
</protein>
<reference evidence="2 3" key="1">
    <citation type="submission" date="2019-11" db="EMBL/GenBank/DDBJ databases">
        <authorList>
            <person name="Im W.T."/>
        </authorList>
    </citation>
    <scope>NUCLEOTIDE SEQUENCE [LARGE SCALE GENOMIC DNA]</scope>
    <source>
        <strain evidence="2 3">SB-02</strain>
    </source>
</reference>
<dbReference type="Gene3D" id="2.40.160.60">
    <property type="entry name" value="Outer membrane protein transport protein (OMPP1/FadL/TodX)"/>
    <property type="match status" value="1"/>
</dbReference>
<sequence length="525" mass="58776">MRSKLFLASAALLALQLVANAQVPEDVLRYAYPLMGGTARNQAIGGAMGSLGGDITAAHINPAGIGMYKNSEFVMSPNFSFLNNKFNFRGDQTKSKDNGIGYGTSGFVWGHSHNSRYKKSSSSAISLTINQTANYNNRMQYKGFNNFSSWSEQYVEELARNRATVNQALNNYIFGSSLAFQLYLVDTIADQNNNVIGYQSLVPLPGINGGPEGVMQTNLIETRGGAHEIALAFANNYNDKLHFGVAFNVPFFSYQKEQTYREEDMSGNLNNDFSYFEYKENYKTTGWGFNAKLGMIFRPVEKLRFGLAFHTPTFSSMNDRISAEMKVNSENYTNLPQPRVITSDELKGSNSNAGNYNYNMITPYRLLGSLSFVINEVKEVKRQKGFVTADIEYVNYRGTRYQAQDATNVDDVNYYTELNNSIKNRYKGAMNLRLGGELKFNTIMTRLGFAYLGSPYATKELKGSRMLLSGGLGYRNKGMFVDLTYVHALINYSHVPYWLADKANVVADGKNSRGNIVLTFGFKFM</sequence>
<evidence type="ECO:0000313" key="3">
    <source>
        <dbReference type="Proteomes" id="UP000426027"/>
    </source>
</evidence>
<evidence type="ECO:0008006" key="4">
    <source>
        <dbReference type="Google" id="ProtNLM"/>
    </source>
</evidence>
<feature type="chain" id="PRO_5026125827" description="Aromatic hydrocarbon degradation protein" evidence="1">
    <location>
        <begin position="22"/>
        <end position="525"/>
    </location>
</feature>
<dbReference type="KEGG" id="fls:GLV81_12430"/>
<keyword evidence="3" id="KW-1185">Reference proteome</keyword>
<dbReference type="EMBL" id="CP046566">
    <property type="protein sequence ID" value="QGW28799.1"/>
    <property type="molecule type" value="Genomic_DNA"/>
</dbReference>
<organism evidence="2 3">
    <name type="scientific">Phnomibacter ginsenosidimutans</name>
    <dbReference type="NCBI Taxonomy" id="2676868"/>
    <lineage>
        <taxon>Bacteria</taxon>
        <taxon>Pseudomonadati</taxon>
        <taxon>Bacteroidota</taxon>
        <taxon>Chitinophagia</taxon>
        <taxon>Chitinophagales</taxon>
        <taxon>Chitinophagaceae</taxon>
        <taxon>Phnomibacter</taxon>
    </lineage>
</organism>
<gene>
    <name evidence="2" type="ORF">GLV81_12430</name>
</gene>
<dbReference type="Proteomes" id="UP000426027">
    <property type="component" value="Chromosome"/>
</dbReference>
<name>A0A6I6GUJ5_9BACT</name>
<evidence type="ECO:0000313" key="2">
    <source>
        <dbReference type="EMBL" id="QGW28799.1"/>
    </source>
</evidence>
<feature type="signal peptide" evidence="1">
    <location>
        <begin position="1"/>
        <end position="21"/>
    </location>
</feature>
<dbReference type="AlphaFoldDB" id="A0A6I6GUJ5"/>